<dbReference type="RefSeq" id="WP_381185458.1">
    <property type="nucleotide sequence ID" value="NZ_JBHSFK010000052.1"/>
</dbReference>
<evidence type="ECO:0000313" key="2">
    <source>
        <dbReference type="EMBL" id="MFC4507194.1"/>
    </source>
</evidence>
<protein>
    <submittedName>
        <fullName evidence="2">Uncharacterized protein</fullName>
    </submittedName>
</protein>
<keyword evidence="3" id="KW-1185">Reference proteome</keyword>
<dbReference type="Proteomes" id="UP001595839">
    <property type="component" value="Unassembled WGS sequence"/>
</dbReference>
<evidence type="ECO:0000313" key="3">
    <source>
        <dbReference type="Proteomes" id="UP001595839"/>
    </source>
</evidence>
<organism evidence="2 3">
    <name type="scientific">Streptomyces vulcanius</name>
    <dbReference type="NCBI Taxonomy" id="1441876"/>
    <lineage>
        <taxon>Bacteria</taxon>
        <taxon>Bacillati</taxon>
        <taxon>Actinomycetota</taxon>
        <taxon>Actinomycetes</taxon>
        <taxon>Kitasatosporales</taxon>
        <taxon>Streptomycetaceae</taxon>
        <taxon>Streptomyces</taxon>
    </lineage>
</organism>
<feature type="region of interest" description="Disordered" evidence="1">
    <location>
        <begin position="1"/>
        <end position="22"/>
    </location>
</feature>
<accession>A0ABV9B5B1</accession>
<dbReference type="EMBL" id="JBHSFK010000052">
    <property type="protein sequence ID" value="MFC4507194.1"/>
    <property type="molecule type" value="Genomic_DNA"/>
</dbReference>
<proteinExistence type="predicted"/>
<comment type="caution">
    <text evidence="2">The sequence shown here is derived from an EMBL/GenBank/DDBJ whole genome shotgun (WGS) entry which is preliminary data.</text>
</comment>
<sequence>MTKEFERKHGFPSGTNQIRLADDDGQEVVQALGGDARADCRGFRR</sequence>
<evidence type="ECO:0000256" key="1">
    <source>
        <dbReference type="SAM" id="MobiDB-lite"/>
    </source>
</evidence>
<name>A0ABV9B5B1_9ACTN</name>
<gene>
    <name evidence="2" type="ORF">ACFPIH_48590</name>
</gene>
<reference evidence="3" key="1">
    <citation type="journal article" date="2019" name="Int. J. Syst. Evol. Microbiol.">
        <title>The Global Catalogue of Microorganisms (GCM) 10K type strain sequencing project: providing services to taxonomists for standard genome sequencing and annotation.</title>
        <authorList>
            <consortium name="The Broad Institute Genomics Platform"/>
            <consortium name="The Broad Institute Genome Sequencing Center for Infectious Disease"/>
            <person name="Wu L."/>
            <person name="Ma J."/>
        </authorList>
    </citation>
    <scope>NUCLEOTIDE SEQUENCE [LARGE SCALE GENOMIC DNA]</scope>
    <source>
        <strain evidence="3">CGMCC 4.7177</strain>
    </source>
</reference>